<dbReference type="PROSITE" id="PS00107">
    <property type="entry name" value="PROTEIN_KINASE_ATP"/>
    <property type="match status" value="1"/>
</dbReference>
<gene>
    <name evidence="9" type="ORF">CFOL_v3_06800</name>
</gene>
<keyword evidence="10" id="KW-1185">Reference proteome</keyword>
<dbReference type="InterPro" id="IPR017441">
    <property type="entry name" value="Protein_kinase_ATP_BS"/>
</dbReference>
<dbReference type="PROSITE" id="PS00108">
    <property type="entry name" value="PROTEIN_KINASE_ST"/>
    <property type="match status" value="1"/>
</dbReference>
<dbReference type="PANTHER" id="PTHR48011:SF5">
    <property type="entry name" value="PROTEIN KINASE DOMAIN-CONTAINING PROTEIN"/>
    <property type="match status" value="1"/>
</dbReference>
<comment type="similarity">
    <text evidence="6">Belongs to the protein kinase superfamily.</text>
</comment>
<dbReference type="InterPro" id="IPR008271">
    <property type="entry name" value="Ser/Thr_kinase_AS"/>
</dbReference>
<dbReference type="STRING" id="3775.A0A1Q3B5I6"/>
<evidence type="ECO:0000256" key="2">
    <source>
        <dbReference type="ARBA" id="ARBA00022741"/>
    </source>
</evidence>
<name>A0A1Q3B5I6_CEPFO</name>
<dbReference type="AlphaFoldDB" id="A0A1Q3B5I6"/>
<evidence type="ECO:0000256" key="3">
    <source>
        <dbReference type="ARBA" id="ARBA00022777"/>
    </source>
</evidence>
<feature type="region of interest" description="Disordered" evidence="7">
    <location>
        <begin position="301"/>
        <end position="347"/>
    </location>
</feature>
<dbReference type="GO" id="GO:0007165">
    <property type="term" value="P:signal transduction"/>
    <property type="evidence" value="ECO:0007669"/>
    <property type="project" value="TreeGrafter"/>
</dbReference>
<dbReference type="GO" id="GO:0004674">
    <property type="term" value="F:protein serine/threonine kinase activity"/>
    <property type="evidence" value="ECO:0007669"/>
    <property type="project" value="UniProtKB-KW"/>
</dbReference>
<evidence type="ECO:0000256" key="1">
    <source>
        <dbReference type="ARBA" id="ARBA00022679"/>
    </source>
</evidence>
<evidence type="ECO:0000256" key="7">
    <source>
        <dbReference type="SAM" id="MobiDB-lite"/>
    </source>
</evidence>
<feature type="domain" description="Protein kinase" evidence="8">
    <location>
        <begin position="15"/>
        <end position="278"/>
    </location>
</feature>
<dbReference type="SMART" id="SM00220">
    <property type="entry name" value="S_TKc"/>
    <property type="match status" value="1"/>
</dbReference>
<dbReference type="PROSITE" id="PS50011">
    <property type="entry name" value="PROTEIN_KINASE_DOM"/>
    <property type="match status" value="1"/>
</dbReference>
<keyword evidence="2 5" id="KW-0547">Nucleotide-binding</keyword>
<organism evidence="9 10">
    <name type="scientific">Cephalotus follicularis</name>
    <name type="common">Albany pitcher plant</name>
    <dbReference type="NCBI Taxonomy" id="3775"/>
    <lineage>
        <taxon>Eukaryota</taxon>
        <taxon>Viridiplantae</taxon>
        <taxon>Streptophyta</taxon>
        <taxon>Embryophyta</taxon>
        <taxon>Tracheophyta</taxon>
        <taxon>Spermatophyta</taxon>
        <taxon>Magnoliopsida</taxon>
        <taxon>eudicotyledons</taxon>
        <taxon>Gunneridae</taxon>
        <taxon>Pentapetalae</taxon>
        <taxon>rosids</taxon>
        <taxon>fabids</taxon>
        <taxon>Oxalidales</taxon>
        <taxon>Cephalotaceae</taxon>
        <taxon>Cephalotus</taxon>
    </lineage>
</organism>
<dbReference type="SUPFAM" id="SSF56112">
    <property type="entry name" value="Protein kinase-like (PK-like)"/>
    <property type="match status" value="1"/>
</dbReference>
<sequence>MAGIFQCSCIKPDEWVKGKVVGLGSFGTVYLAMNKATGALFVVKSAESGAGLEALENESNILESLDSPYIVRCLGRDSSKGSNGEQKLNIFMEYMAGGSLSDVAEKFGGALDEEVIRVYAREMLNGLKYLHEKGIVHCDIKCKNVLLGSSGNVKLADFGCAKRLTDLKNNGNAAHSWQSIGGTPLWMAPEVLRNERLDFAADIWSLGCTVVELATGRAPWGSEVSNQMAAVLKIACSNETPPFPTHFSKEGVDFLARCLERNPDKRWTSEDLLKHPFISGRLVRNSCKECMCSPASTLDVGINEEDSDSDSVESEGPYEGDYPSRNPFSSRHSIERKRKVRRQESENHIWSSGDWITVRSG</sequence>
<reference evidence="10" key="1">
    <citation type="submission" date="2016-04" db="EMBL/GenBank/DDBJ databases">
        <title>Cephalotus genome sequencing.</title>
        <authorList>
            <person name="Fukushima K."/>
            <person name="Hasebe M."/>
            <person name="Fang X."/>
        </authorList>
    </citation>
    <scope>NUCLEOTIDE SEQUENCE [LARGE SCALE GENOMIC DNA]</scope>
    <source>
        <strain evidence="10">cv. St1</strain>
    </source>
</reference>
<dbReference type="EMBL" id="BDDD01000302">
    <property type="protein sequence ID" value="GAV63281.1"/>
    <property type="molecule type" value="Genomic_DNA"/>
</dbReference>
<dbReference type="OrthoDB" id="275301at2759"/>
<dbReference type="InterPro" id="IPR011009">
    <property type="entry name" value="Kinase-like_dom_sf"/>
</dbReference>
<dbReference type="CDD" id="cd06606">
    <property type="entry name" value="STKc_MAPKKK"/>
    <property type="match status" value="1"/>
</dbReference>
<feature type="binding site" evidence="5">
    <location>
        <position position="44"/>
    </location>
    <ligand>
        <name>ATP</name>
        <dbReference type="ChEBI" id="CHEBI:30616"/>
    </ligand>
</feature>
<dbReference type="GO" id="GO:0005524">
    <property type="term" value="F:ATP binding"/>
    <property type="evidence" value="ECO:0007669"/>
    <property type="project" value="UniProtKB-UniRule"/>
</dbReference>
<evidence type="ECO:0000313" key="9">
    <source>
        <dbReference type="EMBL" id="GAV63281.1"/>
    </source>
</evidence>
<keyword evidence="3 9" id="KW-0418">Kinase</keyword>
<dbReference type="FunFam" id="1.10.510.10:FF:000466">
    <property type="entry name" value="MAP kinase kinase kinase18"/>
    <property type="match status" value="1"/>
</dbReference>
<dbReference type="InterPro" id="IPR000719">
    <property type="entry name" value="Prot_kinase_dom"/>
</dbReference>
<proteinExistence type="inferred from homology"/>
<keyword evidence="4 5" id="KW-0067">ATP-binding</keyword>
<dbReference type="InterPro" id="IPR052751">
    <property type="entry name" value="Plant_MAPKKK"/>
</dbReference>
<evidence type="ECO:0000256" key="5">
    <source>
        <dbReference type="PROSITE-ProRule" id="PRU10141"/>
    </source>
</evidence>
<evidence type="ECO:0000259" key="8">
    <source>
        <dbReference type="PROSITE" id="PS50011"/>
    </source>
</evidence>
<comment type="caution">
    <text evidence="9">The sequence shown here is derived from an EMBL/GenBank/DDBJ whole genome shotgun (WGS) entry which is preliminary data.</text>
</comment>
<keyword evidence="1" id="KW-0808">Transferase</keyword>
<feature type="compositionally biased region" description="Acidic residues" evidence="7">
    <location>
        <begin position="302"/>
        <end position="318"/>
    </location>
</feature>
<dbReference type="InParanoid" id="A0A1Q3B5I6"/>
<evidence type="ECO:0000256" key="6">
    <source>
        <dbReference type="RuleBase" id="RU000304"/>
    </source>
</evidence>
<dbReference type="Pfam" id="PF00069">
    <property type="entry name" value="Pkinase"/>
    <property type="match status" value="1"/>
</dbReference>
<dbReference type="PANTHER" id="PTHR48011">
    <property type="entry name" value="CCR4-NOT TRANSCRIPTIONAL COMPLEX SUBUNIT CAF120-RELATED"/>
    <property type="match status" value="1"/>
</dbReference>
<evidence type="ECO:0000313" key="10">
    <source>
        <dbReference type="Proteomes" id="UP000187406"/>
    </source>
</evidence>
<evidence type="ECO:0000256" key="4">
    <source>
        <dbReference type="ARBA" id="ARBA00022840"/>
    </source>
</evidence>
<accession>A0A1Q3B5I6</accession>
<dbReference type="Proteomes" id="UP000187406">
    <property type="component" value="Unassembled WGS sequence"/>
</dbReference>
<dbReference type="Gene3D" id="1.10.510.10">
    <property type="entry name" value="Transferase(Phosphotransferase) domain 1"/>
    <property type="match status" value="1"/>
</dbReference>
<keyword evidence="6" id="KW-0723">Serine/threonine-protein kinase</keyword>
<protein>
    <submittedName>
        <fullName evidence="9">Pkinase domain-containing protein</fullName>
    </submittedName>
</protein>